<sequence>MLIGGCIFVCWGGERERLVRRERRCYNNSFCEGGSCCVVCPPVCKEAFVASLPLLRTLESPSAVDYHAVGGSPSLLSLRPLTFFPSSDRRGGPRIFGAR</sequence>
<dbReference type="GeneID" id="23863825"/>
<evidence type="ECO:0000313" key="1">
    <source>
        <dbReference type="EMBL" id="CBH13664.1"/>
    </source>
</evidence>
<reference evidence="2" key="1">
    <citation type="journal article" date="2010" name="PLoS Negl. Trop. Dis.">
        <title>The genome sequence of Trypanosoma brucei gambiense, causative agent of chronic human african trypanosomiasis.</title>
        <authorList>
            <person name="Jackson A.P."/>
            <person name="Sanders M."/>
            <person name="Berry A."/>
            <person name="McQuillan J."/>
            <person name="Aslett M.A."/>
            <person name="Quail M.A."/>
            <person name="Chukualim B."/>
            <person name="Capewell P."/>
            <person name="MacLeod A."/>
            <person name="Melville S.E."/>
            <person name="Gibson W."/>
            <person name="Barry J.D."/>
            <person name="Berriman M."/>
            <person name="Hertz-Fowler C."/>
        </authorList>
    </citation>
    <scope>NUCLEOTIDE SEQUENCE [LARGE SCALE GENOMIC DNA]</scope>
    <source>
        <strain evidence="2">MHOM/CI/86/DAL972</strain>
    </source>
</reference>
<dbReference type="RefSeq" id="XP_011775940.1">
    <property type="nucleotide sequence ID" value="XM_011777638.1"/>
</dbReference>
<proteinExistence type="predicted"/>
<dbReference type="KEGG" id="tbg:TbgDal_VIII6020"/>
<accession>C9ZW75</accession>
<dbReference type="EMBL" id="FN554971">
    <property type="protein sequence ID" value="CBH13664.1"/>
    <property type="molecule type" value="Genomic_DNA"/>
</dbReference>
<name>C9ZW75_TRYB9</name>
<dbReference type="AlphaFoldDB" id="C9ZW75"/>
<gene>
    <name evidence="1" type="ORF">TbgDal_VIII6020</name>
</gene>
<organism evidence="1 2">
    <name type="scientific">Trypanosoma brucei gambiense (strain MHOM/CI/86/DAL972)</name>
    <dbReference type="NCBI Taxonomy" id="679716"/>
    <lineage>
        <taxon>Eukaryota</taxon>
        <taxon>Discoba</taxon>
        <taxon>Euglenozoa</taxon>
        <taxon>Kinetoplastea</taxon>
        <taxon>Metakinetoplastina</taxon>
        <taxon>Trypanosomatida</taxon>
        <taxon>Trypanosomatidae</taxon>
        <taxon>Trypanosoma</taxon>
    </lineage>
</organism>
<protein>
    <submittedName>
        <fullName evidence="1">Uncharacterized protein</fullName>
    </submittedName>
</protein>
<evidence type="ECO:0000313" key="2">
    <source>
        <dbReference type="Proteomes" id="UP000002316"/>
    </source>
</evidence>
<dbReference type="Proteomes" id="UP000002316">
    <property type="component" value="Chromosome 8"/>
</dbReference>